<organism evidence="3 4">
    <name type="scientific">Sphingobacterium phlebotomi</name>
    <dbReference type="NCBI Taxonomy" id="2605433"/>
    <lineage>
        <taxon>Bacteria</taxon>
        <taxon>Pseudomonadati</taxon>
        <taxon>Bacteroidota</taxon>
        <taxon>Sphingobacteriia</taxon>
        <taxon>Sphingobacteriales</taxon>
        <taxon>Sphingobacteriaceae</taxon>
        <taxon>Sphingobacterium</taxon>
    </lineage>
</organism>
<evidence type="ECO:0000256" key="2">
    <source>
        <dbReference type="SAM" id="Phobius"/>
    </source>
</evidence>
<accession>A0A5D4HC73</accession>
<dbReference type="AlphaFoldDB" id="A0A5D4HC73"/>
<proteinExistence type="predicted"/>
<keyword evidence="2" id="KW-0812">Transmembrane</keyword>
<sequence>MEKCWTILSIVSVVSYLVYMVRSRWNSFLENLNERSMDQENEMETSRQGKRKKANASLIKSPDRNKRSPRPFEDMKN</sequence>
<gene>
    <name evidence="3" type="ORF">FXV77_05290</name>
</gene>
<feature type="transmembrane region" description="Helical" evidence="2">
    <location>
        <begin position="6"/>
        <end position="25"/>
    </location>
</feature>
<keyword evidence="2" id="KW-1133">Transmembrane helix</keyword>
<evidence type="ECO:0000256" key="1">
    <source>
        <dbReference type="SAM" id="MobiDB-lite"/>
    </source>
</evidence>
<keyword evidence="2" id="KW-0472">Membrane</keyword>
<feature type="compositionally biased region" description="Basic and acidic residues" evidence="1">
    <location>
        <begin position="61"/>
        <end position="77"/>
    </location>
</feature>
<dbReference type="RefSeq" id="WP_148918160.1">
    <property type="nucleotide sequence ID" value="NZ_VTAV01000002.1"/>
</dbReference>
<protein>
    <submittedName>
        <fullName evidence="3">Uncharacterized protein</fullName>
    </submittedName>
</protein>
<comment type="caution">
    <text evidence="3">The sequence shown here is derived from an EMBL/GenBank/DDBJ whole genome shotgun (WGS) entry which is preliminary data.</text>
</comment>
<evidence type="ECO:0000313" key="4">
    <source>
        <dbReference type="Proteomes" id="UP000322362"/>
    </source>
</evidence>
<evidence type="ECO:0000313" key="3">
    <source>
        <dbReference type="EMBL" id="TYR37419.1"/>
    </source>
</evidence>
<feature type="region of interest" description="Disordered" evidence="1">
    <location>
        <begin position="36"/>
        <end position="77"/>
    </location>
</feature>
<keyword evidence="4" id="KW-1185">Reference proteome</keyword>
<dbReference type="Proteomes" id="UP000322362">
    <property type="component" value="Unassembled WGS sequence"/>
</dbReference>
<dbReference type="EMBL" id="VTAV01000002">
    <property type="protein sequence ID" value="TYR37419.1"/>
    <property type="molecule type" value="Genomic_DNA"/>
</dbReference>
<reference evidence="3 4" key="1">
    <citation type="submission" date="2019-08" db="EMBL/GenBank/DDBJ databases">
        <title>Phlebobacter frassis gen. nov. sp. nov., a new member of family Sphingobacteriaceae isolated from sand fly rearing media.</title>
        <authorList>
            <person name="Kakumanu M.L."/>
            <person name="Marayati B.F."/>
            <person name="Wada-Katsumata A."/>
            <person name="Wasserberg G."/>
            <person name="Schal C."/>
            <person name="Apperson C.S."/>
            <person name="Ponnusamy L."/>
        </authorList>
    </citation>
    <scope>NUCLEOTIDE SEQUENCE [LARGE SCALE GENOMIC DNA]</scope>
    <source>
        <strain evidence="3 4">SSI9</strain>
    </source>
</reference>
<name>A0A5D4HC73_9SPHI</name>